<dbReference type="InterPro" id="IPR008528">
    <property type="entry name" value="unc-13_homologue"/>
</dbReference>
<dbReference type="Pfam" id="PF25761">
    <property type="entry name" value="TPR_PATROL1"/>
    <property type="match status" value="1"/>
</dbReference>
<keyword evidence="4" id="KW-1185">Reference proteome</keyword>
<feature type="compositionally biased region" description="Basic residues" evidence="1">
    <location>
        <begin position="101"/>
        <end position="116"/>
    </location>
</feature>
<protein>
    <recommendedName>
        <fullName evidence="2">MHD1 domain-containing protein</fullName>
    </recommendedName>
</protein>
<name>A0ABR0P7H6_GOSAR</name>
<comment type="caution">
    <text evidence="3">The sequence shown here is derived from an EMBL/GenBank/DDBJ whole genome shotgun (WGS) entry which is preliminary data.</text>
</comment>
<dbReference type="PANTHER" id="PTHR31280:SF16">
    <property type="entry name" value="GLS PROTEIN (DUF810)"/>
    <property type="match status" value="1"/>
</dbReference>
<evidence type="ECO:0000313" key="3">
    <source>
        <dbReference type="EMBL" id="KAK5817179.1"/>
    </source>
</evidence>
<dbReference type="PANTHER" id="PTHR31280">
    <property type="entry name" value="PROTEIN UNC-13 HOMOLOG"/>
    <property type="match status" value="1"/>
</dbReference>
<evidence type="ECO:0000313" key="4">
    <source>
        <dbReference type="Proteomes" id="UP001358586"/>
    </source>
</evidence>
<dbReference type="InterPro" id="IPR014770">
    <property type="entry name" value="Munc13_1"/>
</dbReference>
<feature type="region of interest" description="Disordered" evidence="1">
    <location>
        <begin position="70"/>
        <end position="127"/>
    </location>
</feature>
<evidence type="ECO:0000256" key="1">
    <source>
        <dbReference type="SAM" id="MobiDB-lite"/>
    </source>
</evidence>
<feature type="compositionally biased region" description="Basic and acidic residues" evidence="1">
    <location>
        <begin position="117"/>
        <end position="126"/>
    </location>
</feature>
<sequence>MWSRLKSITYRKVKRHHHHHKTTAAAVTAAMPSECTEPLTSPFGELATNLSDSELRETAYEILVGARLSSGGKSSTYASDSEKNSERAAATPQTLTSRAASKVKKALGLRSRRKKASEKAESERVKKVSTIGETMRVQMRVSEQMDSRVRKALSKVAADQKIESMVLPLEMLQQLKPSDFPNQEEYEAWQRRNLKLLEAGLLLHPLVPLDDENTAPQQLREIIDGALEKPLETSKNNETMQALRTVVLSLACRTSNNIGSVSETSTHWADGFPMNLKIYQMLLEACFDVNDETSVIEELDEVLELIKKTWLVLGMNQMLHNLCFLWILFNRYATMDQAEGDLLSASNNLLIKVENDAKAMKGDENYCRMLSSTLGAISSWAEKRLLGYHRYFRSDNAESTMGCVVSMAVLSVKIMEGGEGISNEDHIEGNEMDVGQEKVDAYIKSSLRAAFVQIMETVKSSKSSSTGQQNELPFMAKLAEDVSTLAFTEKETFSPILKRWHLLAAGVAVATLHSCYGNELKQYVSSIDELTPDVLEVMKGADKLEKDLVQIAVENSEDSEDGGKSIIREMLPYEADSVTSNLVKSWIKTRTDRLKEWVDRNLQQEVWDPRANRERFALSAVEVLRIVDEAFEAFFLLPITTHSALLPDLATGINSCLQHYISMAKFGCGTQSTYVPAMPPLTRCSRRPKLPSVFKKKEKVPKKSQAGTVNGNENDSFGTPQMCCRINTLNYIQNELNVLAKRDITHLSSSGTNQDIADRMEKVFELSAAACVEGIQQLCEATANKVIFQDLSHFFWDGLYTGEVSSTRIDPFLQKLDHYLEVISITVHDKVRTQVITEVMKLSKGNFVGLTAKCSQATLTFRLQYYAQEFSATLTFRLQYYAQELSVHSLWRKEISEVEPADCWMAVNRLFFYPYRLVDVTFQGYDLNSPPLKPYVMSRRFRLFFIAYSTGLLVIEKGQVLMAAKEDVGSLLDRRLLDLSIGKNMEPRCSIPLPQAGFIKDIVWRKAAKYNFLVLTKDGKLFHGKFPDPSLTELMDGIDAVESSDIGDIVVAKQNNITVFSSDLNEKMIIPLSSELWLGVPMGGATNVGEPVDNYSDCKIKVDAIKWIVLNDDNTFSDCIVVGGYKYNEDGREEDYLLLVLKSKMGRILNPTSQLVAYSKFEFYWNLSGPFCIGPPGMGPYLIFNSFRNGYIVVLSNRKVVDNEIMLVSLKGIKSFAPYLGRDSKPIYFDIERDHFIPRINLQGGKLKIYRMEDHRRIVPVFD</sequence>
<dbReference type="EMBL" id="JARKNE010000007">
    <property type="protein sequence ID" value="KAK5817179.1"/>
    <property type="molecule type" value="Genomic_DNA"/>
</dbReference>
<evidence type="ECO:0000259" key="2">
    <source>
        <dbReference type="PROSITE" id="PS51258"/>
    </source>
</evidence>
<reference evidence="3 4" key="1">
    <citation type="submission" date="2023-03" db="EMBL/GenBank/DDBJ databases">
        <title>WGS of Gossypium arboreum.</title>
        <authorList>
            <person name="Yu D."/>
        </authorList>
    </citation>
    <scope>NUCLEOTIDE SEQUENCE [LARGE SCALE GENOMIC DNA]</scope>
    <source>
        <tissue evidence="3">Leaf</tissue>
    </source>
</reference>
<dbReference type="Proteomes" id="UP001358586">
    <property type="component" value="Chromosome 7"/>
</dbReference>
<organism evidence="3 4">
    <name type="scientific">Gossypium arboreum</name>
    <name type="common">Tree cotton</name>
    <name type="synonym">Gossypium nanking</name>
    <dbReference type="NCBI Taxonomy" id="29729"/>
    <lineage>
        <taxon>Eukaryota</taxon>
        <taxon>Viridiplantae</taxon>
        <taxon>Streptophyta</taxon>
        <taxon>Embryophyta</taxon>
        <taxon>Tracheophyta</taxon>
        <taxon>Spermatophyta</taxon>
        <taxon>Magnoliopsida</taxon>
        <taxon>eudicotyledons</taxon>
        <taxon>Gunneridae</taxon>
        <taxon>Pentapetalae</taxon>
        <taxon>rosids</taxon>
        <taxon>malvids</taxon>
        <taxon>Malvales</taxon>
        <taxon>Malvaceae</taxon>
        <taxon>Malvoideae</taxon>
        <taxon>Gossypium</taxon>
    </lineage>
</organism>
<feature type="domain" description="MHD1" evidence="2">
    <location>
        <begin position="535"/>
        <end position="678"/>
    </location>
</feature>
<gene>
    <name evidence="3" type="ORF">PVK06_022102</name>
</gene>
<proteinExistence type="predicted"/>
<dbReference type="PROSITE" id="PS51258">
    <property type="entry name" value="MHD1"/>
    <property type="match status" value="1"/>
</dbReference>
<accession>A0ABR0P7H6</accession>
<dbReference type="InterPro" id="IPR057984">
    <property type="entry name" value="PATROL1_C"/>
</dbReference>